<comment type="caution">
    <text evidence="2">The sequence shown here is derived from an EMBL/GenBank/DDBJ whole genome shotgun (WGS) entry which is preliminary data.</text>
</comment>
<feature type="transmembrane region" description="Helical" evidence="1">
    <location>
        <begin position="78"/>
        <end position="95"/>
    </location>
</feature>
<proteinExistence type="predicted"/>
<organism evidence="2 3">
    <name type="scientific">Symbiodinium microadriaticum</name>
    <name type="common">Dinoflagellate</name>
    <name type="synonym">Zooxanthella microadriatica</name>
    <dbReference type="NCBI Taxonomy" id="2951"/>
    <lineage>
        <taxon>Eukaryota</taxon>
        <taxon>Sar</taxon>
        <taxon>Alveolata</taxon>
        <taxon>Dinophyceae</taxon>
        <taxon>Suessiales</taxon>
        <taxon>Symbiodiniaceae</taxon>
        <taxon>Symbiodinium</taxon>
    </lineage>
</organism>
<reference evidence="2 3" key="1">
    <citation type="submission" date="2016-02" db="EMBL/GenBank/DDBJ databases">
        <title>Genome analysis of coral dinoflagellate symbionts highlights evolutionary adaptations to a symbiotic lifestyle.</title>
        <authorList>
            <person name="Aranda M."/>
            <person name="Li Y."/>
            <person name="Liew Y.J."/>
            <person name="Baumgarten S."/>
            <person name="Simakov O."/>
            <person name="Wilson M."/>
            <person name="Piel J."/>
            <person name="Ashoor H."/>
            <person name="Bougouffa S."/>
            <person name="Bajic V.B."/>
            <person name="Ryu T."/>
            <person name="Ravasi T."/>
            <person name="Bayer T."/>
            <person name="Micklem G."/>
            <person name="Kim H."/>
            <person name="Bhak J."/>
            <person name="Lajeunesse T.C."/>
            <person name="Voolstra C.R."/>
        </authorList>
    </citation>
    <scope>NUCLEOTIDE SEQUENCE [LARGE SCALE GENOMIC DNA]</scope>
    <source>
        <strain evidence="2 3">CCMP2467</strain>
    </source>
</reference>
<feature type="transmembrane region" description="Helical" evidence="1">
    <location>
        <begin position="107"/>
        <end position="127"/>
    </location>
</feature>
<feature type="transmembrane region" description="Helical" evidence="1">
    <location>
        <begin position="222"/>
        <end position="239"/>
    </location>
</feature>
<feature type="transmembrane region" description="Helical" evidence="1">
    <location>
        <begin position="198"/>
        <end position="216"/>
    </location>
</feature>
<keyword evidence="3" id="KW-1185">Reference proteome</keyword>
<dbReference type="AlphaFoldDB" id="A0A1Q9F0G1"/>
<evidence type="ECO:0000313" key="3">
    <source>
        <dbReference type="Proteomes" id="UP000186817"/>
    </source>
</evidence>
<keyword evidence="1" id="KW-0812">Transmembrane</keyword>
<evidence type="ECO:0000313" key="2">
    <source>
        <dbReference type="EMBL" id="OLQ13139.1"/>
    </source>
</evidence>
<sequence>MMNTKDTTANKALAFVAVASGGLRQLDASYNQRWLEVEEHGFTDLTWLHPQTGWATVATGLYAFDMVRFFGLVKPTSTEALIAILIYLGLYTSRFEEINKMDKHYQVSFYASCGWTFYALASLIHALSYGPDPLLDRGYHWGRMARHVQEGRFRPYFALGLASLTFVHGLTDPGWYDTVQKIYPDQWQWIADTRLAELYLTALALFLVILHLRGVLTGTANATWVFLGTVIVPTAALFLETFQLRAVAWSTPQKTARAQLFV</sequence>
<dbReference type="Proteomes" id="UP000186817">
    <property type="component" value="Unassembled WGS sequence"/>
</dbReference>
<keyword evidence="1" id="KW-1133">Transmembrane helix</keyword>
<keyword evidence="1" id="KW-0472">Membrane</keyword>
<accession>A0A1Q9F0G1</accession>
<protein>
    <submittedName>
        <fullName evidence="2">Uncharacterized protein</fullName>
    </submittedName>
</protein>
<dbReference type="OMA" id="WQWIADT"/>
<name>A0A1Q9F0G1_SYMMI</name>
<evidence type="ECO:0000256" key="1">
    <source>
        <dbReference type="SAM" id="Phobius"/>
    </source>
</evidence>
<dbReference type="OrthoDB" id="439342at2759"/>
<dbReference type="EMBL" id="LSRX01000032">
    <property type="protein sequence ID" value="OLQ13139.1"/>
    <property type="molecule type" value="Genomic_DNA"/>
</dbReference>
<gene>
    <name evidence="2" type="ORF">AK812_SmicGene2880</name>
</gene>